<evidence type="ECO:0000256" key="7">
    <source>
        <dbReference type="PROSITE-ProRule" id="PRU00175"/>
    </source>
</evidence>
<dbReference type="STRING" id="3076.A0A2P6TIR1"/>
<feature type="region of interest" description="Disordered" evidence="8">
    <location>
        <begin position="402"/>
        <end position="428"/>
    </location>
</feature>
<dbReference type="InterPro" id="IPR017907">
    <property type="entry name" value="Znf_RING_CS"/>
</dbReference>
<dbReference type="InterPro" id="IPR036770">
    <property type="entry name" value="Ankyrin_rpt-contain_sf"/>
</dbReference>
<feature type="compositionally biased region" description="Low complexity" evidence="8">
    <location>
        <begin position="596"/>
        <end position="610"/>
    </location>
</feature>
<feature type="domain" description="RING-type" evidence="10">
    <location>
        <begin position="759"/>
        <end position="800"/>
    </location>
</feature>
<evidence type="ECO:0000256" key="5">
    <source>
        <dbReference type="ARBA" id="ARBA00023043"/>
    </source>
</evidence>
<dbReference type="EMBL" id="LHPG02000014">
    <property type="protein sequence ID" value="PRW39137.1"/>
    <property type="molecule type" value="Genomic_DNA"/>
</dbReference>
<evidence type="ECO:0000256" key="3">
    <source>
        <dbReference type="ARBA" id="ARBA00022771"/>
    </source>
</evidence>
<keyword evidence="2" id="KW-0677">Repeat</keyword>
<accession>A0A2P6TIR1</accession>
<keyword evidence="1" id="KW-0479">Metal-binding</keyword>
<keyword evidence="9" id="KW-0732">Signal</keyword>
<dbReference type="PROSITE" id="PS50088">
    <property type="entry name" value="ANK_REPEAT"/>
    <property type="match status" value="3"/>
</dbReference>
<feature type="repeat" description="ANK" evidence="6">
    <location>
        <begin position="251"/>
        <end position="273"/>
    </location>
</feature>
<dbReference type="Gene3D" id="3.30.40.10">
    <property type="entry name" value="Zinc/RING finger domain, C3HC4 (zinc finger)"/>
    <property type="match status" value="1"/>
</dbReference>
<gene>
    <name evidence="11" type="ORF">C2E21_7028</name>
</gene>
<evidence type="ECO:0000256" key="1">
    <source>
        <dbReference type="ARBA" id="ARBA00022723"/>
    </source>
</evidence>
<evidence type="ECO:0000313" key="12">
    <source>
        <dbReference type="Proteomes" id="UP000239899"/>
    </source>
</evidence>
<dbReference type="PANTHER" id="PTHR24198:SF165">
    <property type="entry name" value="ANKYRIN REPEAT-CONTAINING PROTEIN-RELATED"/>
    <property type="match status" value="1"/>
</dbReference>
<dbReference type="CDD" id="cd16449">
    <property type="entry name" value="RING-HC"/>
    <property type="match status" value="1"/>
</dbReference>
<feature type="region of interest" description="Disordered" evidence="8">
    <location>
        <begin position="449"/>
        <end position="501"/>
    </location>
</feature>
<dbReference type="PROSITE" id="PS50089">
    <property type="entry name" value="ZF_RING_2"/>
    <property type="match status" value="1"/>
</dbReference>
<dbReference type="InterPro" id="IPR013083">
    <property type="entry name" value="Znf_RING/FYVE/PHD"/>
</dbReference>
<evidence type="ECO:0000256" key="8">
    <source>
        <dbReference type="SAM" id="MobiDB-lite"/>
    </source>
</evidence>
<keyword evidence="12" id="KW-1185">Reference proteome</keyword>
<keyword evidence="5 6" id="KW-0040">ANK repeat</keyword>
<dbReference type="SUPFAM" id="SSF57850">
    <property type="entry name" value="RING/U-box"/>
    <property type="match status" value="1"/>
</dbReference>
<evidence type="ECO:0000256" key="4">
    <source>
        <dbReference type="ARBA" id="ARBA00022833"/>
    </source>
</evidence>
<dbReference type="GO" id="GO:0008270">
    <property type="term" value="F:zinc ion binding"/>
    <property type="evidence" value="ECO:0007669"/>
    <property type="project" value="UniProtKB-KW"/>
</dbReference>
<dbReference type="Pfam" id="PF13920">
    <property type="entry name" value="zf-C3HC4_3"/>
    <property type="match status" value="1"/>
</dbReference>
<evidence type="ECO:0000256" key="9">
    <source>
        <dbReference type="SAM" id="SignalP"/>
    </source>
</evidence>
<protein>
    <submittedName>
        <fullName evidence="11">E3 ubiquitin-ligase XBOS32</fullName>
    </submittedName>
</protein>
<dbReference type="Gene3D" id="1.25.40.20">
    <property type="entry name" value="Ankyrin repeat-containing domain"/>
    <property type="match status" value="2"/>
</dbReference>
<feature type="compositionally biased region" description="Low complexity" evidence="8">
    <location>
        <begin position="414"/>
        <end position="428"/>
    </location>
</feature>
<feature type="repeat" description="ANK" evidence="6">
    <location>
        <begin position="115"/>
        <end position="147"/>
    </location>
</feature>
<keyword evidence="4" id="KW-0862">Zinc</keyword>
<evidence type="ECO:0000256" key="6">
    <source>
        <dbReference type="PROSITE-ProRule" id="PRU00023"/>
    </source>
</evidence>
<dbReference type="SMART" id="SM00184">
    <property type="entry name" value="RING"/>
    <property type="match status" value="1"/>
</dbReference>
<organism evidence="11 12">
    <name type="scientific">Chlorella sorokiniana</name>
    <name type="common">Freshwater green alga</name>
    <dbReference type="NCBI Taxonomy" id="3076"/>
    <lineage>
        <taxon>Eukaryota</taxon>
        <taxon>Viridiplantae</taxon>
        <taxon>Chlorophyta</taxon>
        <taxon>core chlorophytes</taxon>
        <taxon>Trebouxiophyceae</taxon>
        <taxon>Chlorellales</taxon>
        <taxon>Chlorellaceae</taxon>
        <taxon>Chlorella clade</taxon>
        <taxon>Chlorella</taxon>
    </lineage>
</organism>
<dbReference type="OrthoDB" id="513018at2759"/>
<dbReference type="GO" id="GO:0016874">
    <property type="term" value="F:ligase activity"/>
    <property type="evidence" value="ECO:0007669"/>
    <property type="project" value="UniProtKB-KW"/>
</dbReference>
<evidence type="ECO:0000313" key="11">
    <source>
        <dbReference type="EMBL" id="PRW39137.1"/>
    </source>
</evidence>
<sequence length="847" mass="87410">MAFRATLSVVLGCNFGSAARLLAAAEAGQEQVVAQVLRDKPQLAAFSGFHGTTSPLHRAAAAGHLGVCRAIIEPLKARIRAAEAATGGPGSPRAAGAGTKWRRLLATVLNQRSHKSLTPLMLACEHGHATVAAYLLREGADPLASDFVHSRTCLHYAAVGGHADCLRLLCSDAAMVPCPEGARPLRDVIVSDLQVQACRFIDQRAFGGLTALHFAVVTGNLDAVQALLRAGASIMVKSDGEAYIGEDYLVPGSTPLHVAVIINNISIVHAILQAHMEMMNIMGTTLDERGRRPWEGTSRTDIRSVRNHFRKLPFHLARERHQPQLMSLVDPRIPIDVALDAARDTEHGIGPKRLGTICSLVLQRSLLQWLDDCQRELAREAAAKQLAAVVGAQQQAAAAAAQRPGTAVLPPLSPRSAPDATSPPATAGASLGVDAAACPSIPEAAAVAQQAAPAEVQEPAQPASPFAPLAGVPPSLSPRISPVPHHRPSASAPATPADTRSGALTAAVVPASEGAVPGMAAAAGGEQADGAGPSGSSSMQRMASLHGYMGLLSLKRPQSARSLDALRGMQAASGRPSGAGTRAMARQLSGSVTPLARSSSSSGPAAAAGPAQSARVRFLTDPSGLDAQAAAAALDAADAGSPASSPRGDVAALAGEAAGAERIIMVVPQHRRSSSQGNVRLGSMFGSLRERLRSSEALSPEAAGLVARAPSASARAAAAAGGGPLLGEKHSEKDLALDSEPEPCSPTSESEAEEEDEECGVCLDAVVEVAFAACQHKLCLECARNLTRQDKKPPHCPFCRRLVVGFQRVSATGALHSHSHSHSHGSRCTSPTGQHSSCAHHHFAEVA</sequence>
<dbReference type="PROSITE" id="PS00518">
    <property type="entry name" value="ZF_RING_1"/>
    <property type="match status" value="1"/>
</dbReference>
<dbReference type="AlphaFoldDB" id="A0A2P6TIR1"/>
<feature type="repeat" description="ANK" evidence="6">
    <location>
        <begin position="207"/>
        <end position="239"/>
    </location>
</feature>
<comment type="caution">
    <text evidence="11">The sequence shown here is derived from an EMBL/GenBank/DDBJ whole genome shotgun (WGS) entry which is preliminary data.</text>
</comment>
<keyword evidence="3 7" id="KW-0863">Zinc-finger</keyword>
<dbReference type="Pfam" id="PF12796">
    <property type="entry name" value="Ank_2"/>
    <property type="match status" value="2"/>
</dbReference>
<dbReference type="PROSITE" id="PS50297">
    <property type="entry name" value="ANK_REP_REGION"/>
    <property type="match status" value="3"/>
</dbReference>
<dbReference type="Proteomes" id="UP000239899">
    <property type="component" value="Unassembled WGS sequence"/>
</dbReference>
<name>A0A2P6TIR1_CHLSO</name>
<dbReference type="SMART" id="SM00248">
    <property type="entry name" value="ANK"/>
    <property type="match status" value="5"/>
</dbReference>
<evidence type="ECO:0000256" key="2">
    <source>
        <dbReference type="ARBA" id="ARBA00022737"/>
    </source>
</evidence>
<feature type="signal peptide" evidence="9">
    <location>
        <begin position="1"/>
        <end position="18"/>
    </location>
</feature>
<proteinExistence type="predicted"/>
<reference evidence="11 12" key="1">
    <citation type="journal article" date="2018" name="Plant J.">
        <title>Genome sequences of Chlorella sorokiniana UTEX 1602 and Micractinium conductrix SAG 241.80: implications to maltose excretion by a green alga.</title>
        <authorList>
            <person name="Arriola M.B."/>
            <person name="Velmurugan N."/>
            <person name="Zhang Y."/>
            <person name="Plunkett M.H."/>
            <person name="Hondzo H."/>
            <person name="Barney B.M."/>
        </authorList>
    </citation>
    <scope>NUCLEOTIDE SEQUENCE [LARGE SCALE GENOMIC DNA]</scope>
    <source>
        <strain evidence="12">UTEX 1602</strain>
    </source>
</reference>
<dbReference type="InterPro" id="IPR001841">
    <property type="entry name" value="Znf_RING"/>
</dbReference>
<feature type="region of interest" description="Disordered" evidence="8">
    <location>
        <begin position="589"/>
        <end position="610"/>
    </location>
</feature>
<dbReference type="SUPFAM" id="SSF48403">
    <property type="entry name" value="Ankyrin repeat"/>
    <property type="match status" value="1"/>
</dbReference>
<feature type="compositionally biased region" description="Low complexity" evidence="8">
    <location>
        <begin position="449"/>
        <end position="463"/>
    </location>
</feature>
<dbReference type="InterPro" id="IPR002110">
    <property type="entry name" value="Ankyrin_rpt"/>
</dbReference>
<evidence type="ECO:0000259" key="10">
    <source>
        <dbReference type="PROSITE" id="PS50089"/>
    </source>
</evidence>
<feature type="chain" id="PRO_5015126039" evidence="9">
    <location>
        <begin position="19"/>
        <end position="847"/>
    </location>
</feature>
<dbReference type="PANTHER" id="PTHR24198">
    <property type="entry name" value="ANKYRIN REPEAT AND PROTEIN KINASE DOMAIN-CONTAINING PROTEIN"/>
    <property type="match status" value="1"/>
</dbReference>
<feature type="compositionally biased region" description="Low complexity" evidence="8">
    <location>
        <begin position="489"/>
        <end position="501"/>
    </location>
</feature>